<feature type="transmembrane region" description="Helical" evidence="13">
    <location>
        <begin position="320"/>
        <end position="341"/>
    </location>
</feature>
<dbReference type="Gene3D" id="1.10.287.70">
    <property type="match status" value="1"/>
</dbReference>
<dbReference type="GO" id="GO:0005249">
    <property type="term" value="F:voltage-gated potassium channel activity"/>
    <property type="evidence" value="ECO:0007669"/>
    <property type="project" value="InterPro"/>
</dbReference>
<dbReference type="InterPro" id="IPR005821">
    <property type="entry name" value="Ion_trans_dom"/>
</dbReference>
<dbReference type="FunFam" id="1.10.287.70:FF:000028">
    <property type="entry name" value="potassium voltage-gated channel subfamily D member 3"/>
    <property type="match status" value="1"/>
</dbReference>
<evidence type="ECO:0000256" key="6">
    <source>
        <dbReference type="ARBA" id="ARBA00022882"/>
    </source>
</evidence>
<accession>A0A0C5GGY7</accession>
<evidence type="ECO:0000256" key="10">
    <source>
        <dbReference type="ARBA" id="ARBA00023136"/>
    </source>
</evidence>
<name>A0A0C5GGY7_NEMVE</name>
<gene>
    <name evidence="15" type="primary">ShalR1</name>
</gene>
<evidence type="ECO:0000313" key="15">
    <source>
        <dbReference type="EMBL" id="AJP09342.1"/>
    </source>
</evidence>
<feature type="transmembrane region" description="Helical" evidence="13">
    <location>
        <begin position="220"/>
        <end position="241"/>
    </location>
</feature>
<feature type="region of interest" description="Disordered" evidence="12">
    <location>
        <begin position="1"/>
        <end position="21"/>
    </location>
</feature>
<keyword evidence="7" id="KW-0630">Potassium</keyword>
<dbReference type="InterPro" id="IPR000210">
    <property type="entry name" value="BTB/POZ_dom"/>
</dbReference>
<evidence type="ECO:0000256" key="5">
    <source>
        <dbReference type="ARBA" id="ARBA00022826"/>
    </source>
</evidence>
<evidence type="ECO:0000256" key="7">
    <source>
        <dbReference type="ARBA" id="ARBA00022958"/>
    </source>
</evidence>
<dbReference type="EMBL" id="KP219395">
    <property type="protein sequence ID" value="AJP09342.1"/>
    <property type="molecule type" value="mRNA"/>
</dbReference>
<protein>
    <submittedName>
        <fullName evidence="15">ShalR1</fullName>
    </submittedName>
</protein>
<comment type="subcellular location">
    <subcellularLocation>
        <location evidence="1">Membrane</location>
        <topology evidence="1">Multi-pass membrane protein</topology>
    </subcellularLocation>
</comment>
<dbReference type="PRINTS" id="PR01491">
    <property type="entry name" value="KVCHANNEL"/>
</dbReference>
<evidence type="ECO:0000256" key="11">
    <source>
        <dbReference type="ARBA" id="ARBA00023303"/>
    </source>
</evidence>
<keyword evidence="2" id="KW-0813">Transport</keyword>
<keyword evidence="6" id="KW-0851">Voltage-gated channel</keyword>
<dbReference type="AlphaFoldDB" id="A0A0C5GGY7"/>
<evidence type="ECO:0000259" key="14">
    <source>
        <dbReference type="SMART" id="SM00225"/>
    </source>
</evidence>
<keyword evidence="10 13" id="KW-0472">Membrane</keyword>
<keyword evidence="3" id="KW-0633">Potassium transport</keyword>
<evidence type="ECO:0000256" key="3">
    <source>
        <dbReference type="ARBA" id="ARBA00022538"/>
    </source>
</evidence>
<keyword evidence="11" id="KW-0407">Ion channel</keyword>
<feature type="transmembrane region" description="Helical" evidence="13">
    <location>
        <begin position="387"/>
        <end position="407"/>
    </location>
</feature>
<sequence length="583" mass="65545">MDPFPNSHNGKRIEPGSKNASKKAMARVGETFARSSFKVTRVRPKRIKLNVGGYQFEILKDNLKKYPDTLLGGERKKYFYDDDRKEYFFDRDPIMFKYILDFYRTGDFHISNKSPDCIEAISDELAFFGIPKEFVSSCCCENIDFEHKMEEELDDEGLDPASFGRKEKLYEFLTNTKSSCAASMFSYFFVLVIVVNIIMINVETLECAISKSCGEYYENTFFIIDSFCVAVFTFEFGARLYSCPSRKAFIKNGTNVIDYIGILPYYIGIFEKIFESNNVQLEFLITALRIFRIFRVTKLARHSDRFMNLLKSIRDAAGELGGILFSFLALMIMFSSVIYFTEQKMSDGPPNKPSQFSSIPAAFWYTLVTMTTLGYGDIVPVTFLGKIIGSMCALIGVLLLALPVPIIEEKLSANTKRTARKSDAKKHKNHSVYATSKRLTHSIMSINRLKNRLKKRVEVHLSTSSLGNEMSVIANEGETSTSGVHPRHGQEDIEMSYVTGSHSPVHRPRQSPKHAPNRATINANNICDPPRCLGTSNGSAMAGCHGDEGLSSSGDTLVPSSKECIARIPVECEYLSIEHGIPV</sequence>
<proteinExistence type="evidence at transcript level"/>
<feature type="transmembrane region" description="Helical" evidence="13">
    <location>
        <begin position="180"/>
        <end position="200"/>
    </location>
</feature>
<keyword evidence="8 13" id="KW-1133">Transmembrane helix</keyword>
<dbReference type="InterPro" id="IPR028325">
    <property type="entry name" value="VG_K_chnl"/>
</dbReference>
<feature type="domain" description="BTB" evidence="14">
    <location>
        <begin position="45"/>
        <end position="146"/>
    </location>
</feature>
<dbReference type="FunFam" id="3.30.710.10:FF:000020">
    <property type="entry name" value="Potassium voltage-gated channel protein Shaw"/>
    <property type="match status" value="1"/>
</dbReference>
<evidence type="ECO:0000256" key="4">
    <source>
        <dbReference type="ARBA" id="ARBA00022692"/>
    </source>
</evidence>
<reference evidence="15" key="1">
    <citation type="journal article" date="2015" name="Proc. Natl. Acad. Sci. U.S.A.">
        <title>Major diversification of voltage-gated K+ channels occurred in ancestral parahoxozoans.</title>
        <authorList>
            <person name="Li X."/>
            <person name="Liu H."/>
            <person name="Luo J.C."/>
            <person name="Rhodes S.A."/>
            <person name="Trigg L.M."/>
            <person name="van Rossum D.B."/>
            <person name="Anishkin A."/>
            <person name="Diatta F.H."/>
            <person name="Sassic J.K."/>
            <person name="Simmons D.K."/>
            <person name="Kamel B."/>
            <person name="Medina M."/>
            <person name="Martindale M.Q."/>
            <person name="Jegla T."/>
        </authorList>
    </citation>
    <scope>NUCLEOTIDE SEQUENCE</scope>
</reference>
<evidence type="ECO:0000256" key="9">
    <source>
        <dbReference type="ARBA" id="ARBA00023065"/>
    </source>
</evidence>
<keyword evidence="5" id="KW-0631">Potassium channel</keyword>
<dbReference type="PANTHER" id="PTHR11537:SF105">
    <property type="entry name" value="POTASSIUM VOLTAGE-GATED CHANNEL PROTEIN SHAL"/>
    <property type="match status" value="1"/>
</dbReference>
<dbReference type="InterPro" id="IPR011333">
    <property type="entry name" value="SKP1/BTB/POZ_sf"/>
</dbReference>
<dbReference type="InterPro" id="IPR003975">
    <property type="entry name" value="K_chnl_volt-dep_Kv4"/>
</dbReference>
<evidence type="ECO:0000256" key="8">
    <source>
        <dbReference type="ARBA" id="ARBA00022989"/>
    </source>
</evidence>
<dbReference type="Gene3D" id="3.30.710.10">
    <property type="entry name" value="Potassium Channel Kv1.1, Chain A"/>
    <property type="match status" value="1"/>
</dbReference>
<dbReference type="CDD" id="cd18380">
    <property type="entry name" value="BTB_POZ_Kv4_KCND"/>
    <property type="match status" value="1"/>
</dbReference>
<dbReference type="Pfam" id="PF00520">
    <property type="entry name" value="Ion_trans"/>
    <property type="match status" value="1"/>
</dbReference>
<evidence type="ECO:0000256" key="12">
    <source>
        <dbReference type="SAM" id="MobiDB-lite"/>
    </source>
</evidence>
<dbReference type="GO" id="GO:0051260">
    <property type="term" value="P:protein homooligomerization"/>
    <property type="evidence" value="ECO:0007669"/>
    <property type="project" value="InterPro"/>
</dbReference>
<dbReference type="PANTHER" id="PTHR11537">
    <property type="entry name" value="VOLTAGE-GATED POTASSIUM CHANNEL"/>
    <property type="match status" value="1"/>
</dbReference>
<dbReference type="SMART" id="SM00225">
    <property type="entry name" value="BTB"/>
    <property type="match status" value="1"/>
</dbReference>
<evidence type="ECO:0000256" key="13">
    <source>
        <dbReference type="SAM" id="Phobius"/>
    </source>
</evidence>
<dbReference type="InterPro" id="IPR003131">
    <property type="entry name" value="T1-type_BTB"/>
</dbReference>
<dbReference type="SUPFAM" id="SSF81324">
    <property type="entry name" value="Voltage-gated potassium channels"/>
    <property type="match status" value="1"/>
</dbReference>
<dbReference type="GO" id="GO:0008076">
    <property type="term" value="C:voltage-gated potassium channel complex"/>
    <property type="evidence" value="ECO:0007669"/>
    <property type="project" value="InterPro"/>
</dbReference>
<keyword evidence="4 13" id="KW-0812">Transmembrane</keyword>
<dbReference type="InterPro" id="IPR003968">
    <property type="entry name" value="K_chnl_volt-dep_Kv"/>
</dbReference>
<dbReference type="Gene3D" id="1.20.120.350">
    <property type="entry name" value="Voltage-gated potassium channels. Chain C"/>
    <property type="match status" value="1"/>
</dbReference>
<dbReference type="SUPFAM" id="SSF54695">
    <property type="entry name" value="POZ domain"/>
    <property type="match status" value="1"/>
</dbReference>
<keyword evidence="9" id="KW-0406">Ion transport</keyword>
<dbReference type="PRINTS" id="PR00169">
    <property type="entry name" value="KCHANNEL"/>
</dbReference>
<dbReference type="Pfam" id="PF02214">
    <property type="entry name" value="BTB_2"/>
    <property type="match status" value="1"/>
</dbReference>
<dbReference type="PRINTS" id="PR01497">
    <property type="entry name" value="SHALCHANNEL"/>
</dbReference>
<feature type="transmembrane region" description="Helical" evidence="13">
    <location>
        <begin position="361"/>
        <end position="380"/>
    </location>
</feature>
<evidence type="ECO:0000256" key="1">
    <source>
        <dbReference type="ARBA" id="ARBA00004141"/>
    </source>
</evidence>
<evidence type="ECO:0000256" key="2">
    <source>
        <dbReference type="ARBA" id="ARBA00022448"/>
    </source>
</evidence>
<organism evidence="15">
    <name type="scientific">Nematostella vectensis</name>
    <name type="common">Starlet sea anemone</name>
    <dbReference type="NCBI Taxonomy" id="45351"/>
    <lineage>
        <taxon>Eukaryota</taxon>
        <taxon>Metazoa</taxon>
        <taxon>Cnidaria</taxon>
        <taxon>Anthozoa</taxon>
        <taxon>Hexacorallia</taxon>
        <taxon>Actiniaria</taxon>
        <taxon>Edwardsiidae</taxon>
        <taxon>Nematostella</taxon>
    </lineage>
</organism>
<dbReference type="InterPro" id="IPR027359">
    <property type="entry name" value="Volt_channel_dom_sf"/>
</dbReference>